<proteinExistence type="predicted"/>
<reference evidence="2 3" key="1">
    <citation type="submission" date="2021-04" db="EMBL/GenBank/DDBJ databases">
        <authorList>
            <person name="Bliznina A."/>
        </authorList>
    </citation>
    <scope>NUCLEOTIDE SEQUENCE [LARGE SCALE GENOMIC DNA]</scope>
</reference>
<sequence>MNFSFLLQFLTVLKANEIGQSSSWRNLCEKWPNGVSLNCARIKYQLRSGKPDPVFPQTSPINLERTLSGIKEIFNRVPVLPPRTNPFHWTTYEQ</sequence>
<keyword evidence="1" id="KW-0732">Signal</keyword>
<evidence type="ECO:0000256" key="1">
    <source>
        <dbReference type="SAM" id="SignalP"/>
    </source>
</evidence>
<feature type="signal peptide" evidence="1">
    <location>
        <begin position="1"/>
        <end position="15"/>
    </location>
</feature>
<organism evidence="2 3">
    <name type="scientific">Oikopleura dioica</name>
    <name type="common">Tunicate</name>
    <dbReference type="NCBI Taxonomy" id="34765"/>
    <lineage>
        <taxon>Eukaryota</taxon>
        <taxon>Metazoa</taxon>
        <taxon>Chordata</taxon>
        <taxon>Tunicata</taxon>
        <taxon>Appendicularia</taxon>
        <taxon>Copelata</taxon>
        <taxon>Oikopleuridae</taxon>
        <taxon>Oikopleura</taxon>
    </lineage>
</organism>
<protein>
    <submittedName>
        <fullName evidence="2">Oidioi.mRNA.OKI2018_I69.chr1.g783.t1.cds</fullName>
    </submittedName>
</protein>
<evidence type="ECO:0000313" key="2">
    <source>
        <dbReference type="EMBL" id="CAG5103462.1"/>
    </source>
</evidence>
<accession>A0ABN7SKY0</accession>
<evidence type="ECO:0000313" key="3">
    <source>
        <dbReference type="Proteomes" id="UP001158576"/>
    </source>
</evidence>
<dbReference type="EMBL" id="OU015566">
    <property type="protein sequence ID" value="CAG5103462.1"/>
    <property type="molecule type" value="Genomic_DNA"/>
</dbReference>
<feature type="chain" id="PRO_5047159949" evidence="1">
    <location>
        <begin position="16"/>
        <end position="94"/>
    </location>
</feature>
<keyword evidence="3" id="KW-1185">Reference proteome</keyword>
<name>A0ABN7SKY0_OIKDI</name>
<gene>
    <name evidence="2" type="ORF">OKIOD_LOCUS9548</name>
</gene>
<dbReference type="Proteomes" id="UP001158576">
    <property type="component" value="Chromosome 1"/>
</dbReference>